<name>B8HYY1_CYAP4</name>
<sequence>MEMCQPQMFPNQYRSFPYLIGTPIEWKLVNQTIIVVREFGLYLLGKPIEWKLKMPAAIAPEHIKSLLVRETN</sequence>
<dbReference type="AlphaFoldDB" id="B8HYY1"/>
<keyword evidence="1" id="KW-0614">Plasmid</keyword>
<organism evidence="1">
    <name type="scientific">Cyanothece sp. (strain PCC 7425 / ATCC 29141)</name>
    <dbReference type="NCBI Taxonomy" id="395961"/>
    <lineage>
        <taxon>Bacteria</taxon>
        <taxon>Bacillati</taxon>
        <taxon>Cyanobacteriota</taxon>
        <taxon>Cyanophyceae</taxon>
        <taxon>Gomontiellales</taxon>
        <taxon>Cyanothecaceae</taxon>
        <taxon>Cyanothece</taxon>
    </lineage>
</organism>
<evidence type="ECO:0000313" key="1">
    <source>
        <dbReference type="EMBL" id="ACL47629.1"/>
    </source>
</evidence>
<dbReference type="EMBL" id="CP001345">
    <property type="protein sequence ID" value="ACL47629.1"/>
    <property type="molecule type" value="Genomic_DNA"/>
</dbReference>
<dbReference type="KEGG" id="cyn:Cyan7425_5370"/>
<dbReference type="HOGENOM" id="CLU_2715638_0_0_3"/>
<reference evidence="1" key="1">
    <citation type="submission" date="2009-01" db="EMBL/GenBank/DDBJ databases">
        <title>Complete sequence of plasmid1 Cyanothece sp. PCC 7425.</title>
        <authorList>
            <consortium name="US DOE Joint Genome Institute"/>
            <person name="Lucas S."/>
            <person name="Copeland A."/>
            <person name="Lapidus A."/>
            <person name="Glavina del Rio T."/>
            <person name="Dalin E."/>
            <person name="Tice H."/>
            <person name="Bruce D."/>
            <person name="Goodwin L."/>
            <person name="Pitluck S."/>
            <person name="Sims D."/>
            <person name="Meineke L."/>
            <person name="Brettin T."/>
            <person name="Detter J.C."/>
            <person name="Han C."/>
            <person name="Larimer F."/>
            <person name="Land M."/>
            <person name="Hauser L."/>
            <person name="Kyrpides N."/>
            <person name="Ovchinnikova G."/>
            <person name="Liberton M."/>
            <person name="Stoeckel J."/>
            <person name="Banerjee A."/>
            <person name="Singh A."/>
            <person name="Page L."/>
            <person name="Sato H."/>
            <person name="Zhao L."/>
            <person name="Sherman L."/>
            <person name="Pakrasi H."/>
            <person name="Richardson P."/>
        </authorList>
    </citation>
    <scope>NUCLEOTIDE SEQUENCE</scope>
    <source>
        <strain evidence="1">PCC 7425</strain>
        <plasmid evidence="1">pP742501</plasmid>
    </source>
</reference>
<proteinExistence type="predicted"/>
<accession>B8HYY1</accession>
<gene>
    <name evidence="1" type="ordered locus">Cyan7425_5370</name>
</gene>
<geneLocation type="plasmid" evidence="1">
    <name>pP742501</name>
</geneLocation>
<protein>
    <submittedName>
        <fullName evidence="1">Uncharacterized protein</fullName>
    </submittedName>
</protein>